<accession>F2IGR6</accession>
<reference evidence="2 3" key="1">
    <citation type="journal article" date="2011" name="Stand. Genomic Sci.">
        <title>Complete genome sequence of the gliding freshwater bacterium Fluviicola taffensis type strain (RW262).</title>
        <authorList>
            <person name="Woyke T."/>
            <person name="Chertkov O."/>
            <person name="Lapidus A."/>
            <person name="Nolan M."/>
            <person name="Lucas S."/>
            <person name="Del Rio T.G."/>
            <person name="Tice H."/>
            <person name="Cheng J.F."/>
            <person name="Tapia R."/>
            <person name="Han C."/>
            <person name="Goodwin L."/>
            <person name="Pitluck S."/>
            <person name="Liolios K."/>
            <person name="Pagani I."/>
            <person name="Ivanova N."/>
            <person name="Huntemann M."/>
            <person name="Mavromatis K."/>
            <person name="Mikhailova N."/>
            <person name="Pati A."/>
            <person name="Chen A."/>
            <person name="Palaniappan K."/>
            <person name="Land M."/>
            <person name="Hauser L."/>
            <person name="Brambilla E.M."/>
            <person name="Rohde M."/>
            <person name="Mwirichia R."/>
            <person name="Sikorski J."/>
            <person name="Tindall B.J."/>
            <person name="Goker M."/>
            <person name="Bristow J."/>
            <person name="Eisen J.A."/>
            <person name="Markowitz V."/>
            <person name="Hugenholtz P."/>
            <person name="Klenk H.P."/>
            <person name="Kyrpides N.C."/>
        </authorList>
    </citation>
    <scope>NUCLEOTIDE SEQUENCE [LARGE SCALE GENOMIC DNA]</scope>
    <source>
        <strain evidence="3">DSM 16823 / RW262 / RW262</strain>
    </source>
</reference>
<organism evidence="2 3">
    <name type="scientific">Fluviicola taffensis (strain DSM 16823 / NCIMB 13979 / RW262)</name>
    <dbReference type="NCBI Taxonomy" id="755732"/>
    <lineage>
        <taxon>Bacteria</taxon>
        <taxon>Pseudomonadati</taxon>
        <taxon>Bacteroidota</taxon>
        <taxon>Flavobacteriia</taxon>
        <taxon>Flavobacteriales</taxon>
        <taxon>Crocinitomicaceae</taxon>
        <taxon>Fluviicola</taxon>
    </lineage>
</organism>
<feature type="region of interest" description="Disordered" evidence="1">
    <location>
        <begin position="226"/>
        <end position="249"/>
    </location>
</feature>
<keyword evidence="3" id="KW-1185">Reference proteome</keyword>
<evidence type="ECO:0000256" key="1">
    <source>
        <dbReference type="SAM" id="MobiDB-lite"/>
    </source>
</evidence>
<dbReference type="AlphaFoldDB" id="F2IGR6"/>
<feature type="compositionally biased region" description="Polar residues" evidence="1">
    <location>
        <begin position="226"/>
        <end position="243"/>
    </location>
</feature>
<name>F2IGR6_FLUTR</name>
<dbReference type="eggNOG" id="ENOG502Z7WP">
    <property type="taxonomic scope" value="Bacteria"/>
</dbReference>
<sequence>MNYIKHLTGFFERIIQEDRLNPTHISLYVALFQFWNVQRFRNPISINREEVMRLSKIASKATYHKCMRELDELKYITYEPSYNPFRGSLITLHDLELDQKAVQKKNRMNTNKPFNNQTSSEQVISQLPEPINEPSINSNKLTKPIKTNIGAKSRINSGSPNEKRQRFSPPKIEETEIFFLEQKSSNQEAQKFFNYFESNGWLVGGKTKMKNWKAAARNWIINSRKWNSSETPQSGNLHTNPNKDYSVPL</sequence>
<dbReference type="STRING" id="755732.Fluta_1691"/>
<dbReference type="EMBL" id="CP002542">
    <property type="protein sequence ID" value="AEA43683.1"/>
    <property type="molecule type" value="Genomic_DNA"/>
</dbReference>
<feature type="region of interest" description="Disordered" evidence="1">
    <location>
        <begin position="130"/>
        <end position="168"/>
    </location>
</feature>
<reference evidence="3" key="2">
    <citation type="submission" date="2011-02" db="EMBL/GenBank/DDBJ databases">
        <title>The complete genome of Fluviicola taffensis DSM 16823.</title>
        <authorList>
            <consortium name="US DOE Joint Genome Institute (JGI-PGF)"/>
            <person name="Lucas S."/>
            <person name="Copeland A."/>
            <person name="Lapidus A."/>
            <person name="Bruce D."/>
            <person name="Goodwin L."/>
            <person name="Pitluck S."/>
            <person name="Kyrpides N."/>
            <person name="Mavromatis K."/>
            <person name="Ivanova N."/>
            <person name="Mikhailova N."/>
            <person name="Pagani I."/>
            <person name="Chertkov O."/>
            <person name="Detter J.C."/>
            <person name="Han C."/>
            <person name="Tapia R."/>
            <person name="Land M."/>
            <person name="Hauser L."/>
            <person name="Markowitz V."/>
            <person name="Cheng J.-F."/>
            <person name="Hugenholtz P."/>
            <person name="Woyke T."/>
            <person name="Wu D."/>
            <person name="Tindall B."/>
            <person name="Pomrenke H.G."/>
            <person name="Brambilla E."/>
            <person name="Klenk H.-P."/>
            <person name="Eisen J.A."/>
        </authorList>
    </citation>
    <scope>NUCLEOTIDE SEQUENCE [LARGE SCALE GENOMIC DNA]</scope>
    <source>
        <strain evidence="3">DSM 16823 / RW262 / RW262</strain>
    </source>
</reference>
<gene>
    <name evidence="2" type="ordered locus">Fluta_1691</name>
</gene>
<dbReference type="RefSeq" id="WP_013686454.1">
    <property type="nucleotide sequence ID" value="NC_015321.1"/>
</dbReference>
<evidence type="ECO:0000313" key="3">
    <source>
        <dbReference type="Proteomes" id="UP000007463"/>
    </source>
</evidence>
<dbReference type="HOGENOM" id="CLU_090961_0_0_10"/>
<protein>
    <submittedName>
        <fullName evidence="2">Uncharacterized protein</fullName>
    </submittedName>
</protein>
<dbReference type="KEGG" id="fte:Fluta_1691"/>
<proteinExistence type="predicted"/>
<evidence type="ECO:0000313" key="2">
    <source>
        <dbReference type="EMBL" id="AEA43683.1"/>
    </source>
</evidence>
<dbReference type="OrthoDB" id="1442826at2"/>
<dbReference type="Proteomes" id="UP000007463">
    <property type="component" value="Chromosome"/>
</dbReference>